<proteinExistence type="predicted"/>
<dbReference type="Proteomes" id="UP001153714">
    <property type="component" value="Chromosome 11"/>
</dbReference>
<reference evidence="2" key="1">
    <citation type="submission" date="2021-12" db="EMBL/GenBank/DDBJ databases">
        <authorList>
            <person name="King R."/>
        </authorList>
    </citation>
    <scope>NUCLEOTIDE SEQUENCE</scope>
</reference>
<feature type="transmembrane region" description="Helical" evidence="1">
    <location>
        <begin position="38"/>
        <end position="60"/>
    </location>
</feature>
<keyword evidence="1" id="KW-1133">Transmembrane helix</keyword>
<dbReference type="AlphaFoldDB" id="A0A9N9QUI2"/>
<evidence type="ECO:0000313" key="3">
    <source>
        <dbReference type="Proteomes" id="UP001153714"/>
    </source>
</evidence>
<sequence>MDFGTINTFHCNTNSSTVFGKGCSTAFGSFVQSHMGSIGLAGVFLIILQAFAVGGAIWLAKMTRDEQGAYP</sequence>
<organism evidence="2 3">
    <name type="scientific">Diatraea saccharalis</name>
    <name type="common">sugarcane borer</name>
    <dbReference type="NCBI Taxonomy" id="40085"/>
    <lineage>
        <taxon>Eukaryota</taxon>
        <taxon>Metazoa</taxon>
        <taxon>Ecdysozoa</taxon>
        <taxon>Arthropoda</taxon>
        <taxon>Hexapoda</taxon>
        <taxon>Insecta</taxon>
        <taxon>Pterygota</taxon>
        <taxon>Neoptera</taxon>
        <taxon>Endopterygota</taxon>
        <taxon>Lepidoptera</taxon>
        <taxon>Glossata</taxon>
        <taxon>Ditrysia</taxon>
        <taxon>Pyraloidea</taxon>
        <taxon>Crambidae</taxon>
        <taxon>Crambinae</taxon>
        <taxon>Diatraea</taxon>
    </lineage>
</organism>
<dbReference type="EMBL" id="OU893342">
    <property type="protein sequence ID" value="CAG9783538.1"/>
    <property type="molecule type" value="Genomic_DNA"/>
</dbReference>
<gene>
    <name evidence="2" type="ORF">DIATSA_LOCUS1703</name>
</gene>
<keyword evidence="1" id="KW-0472">Membrane</keyword>
<protein>
    <submittedName>
        <fullName evidence="2">Uncharacterized protein</fullName>
    </submittedName>
</protein>
<evidence type="ECO:0000313" key="2">
    <source>
        <dbReference type="EMBL" id="CAG9783538.1"/>
    </source>
</evidence>
<keyword evidence="3" id="KW-1185">Reference proteome</keyword>
<accession>A0A9N9QUI2</accession>
<evidence type="ECO:0000256" key="1">
    <source>
        <dbReference type="SAM" id="Phobius"/>
    </source>
</evidence>
<keyword evidence="1" id="KW-0812">Transmembrane</keyword>
<dbReference type="OrthoDB" id="10033535at2759"/>
<reference evidence="2" key="2">
    <citation type="submission" date="2022-10" db="EMBL/GenBank/DDBJ databases">
        <authorList>
            <consortium name="ENA_rothamsted_submissions"/>
            <consortium name="culmorum"/>
            <person name="King R."/>
        </authorList>
    </citation>
    <scope>NUCLEOTIDE SEQUENCE</scope>
</reference>
<name>A0A9N9QUI2_9NEOP</name>